<sequence length="112" mass="13744">MHCNTMPYCKFNMVTINHFQRFTFGIHTVRTQNGFSPEYRLLNSILYWSNDQFWLENPCHIMIRRWIVLIVYKEYGDQAIPIFILVTNCALYQNFWACTIYNLRRNRAFYQR</sequence>
<protein>
    <submittedName>
        <fullName evidence="1">Uncharacterized protein</fullName>
    </submittedName>
</protein>
<organism evidence="1 2">
    <name type="scientific">Klebsiella pneumoniae</name>
    <dbReference type="NCBI Taxonomy" id="573"/>
    <lineage>
        <taxon>Bacteria</taxon>
        <taxon>Pseudomonadati</taxon>
        <taxon>Pseudomonadota</taxon>
        <taxon>Gammaproteobacteria</taxon>
        <taxon>Enterobacterales</taxon>
        <taxon>Enterobacteriaceae</taxon>
        <taxon>Klebsiella/Raoultella group</taxon>
        <taxon>Klebsiella</taxon>
        <taxon>Klebsiella pneumoniae complex</taxon>
    </lineage>
</organism>
<dbReference type="AlphaFoldDB" id="A0A2X3FNR1"/>
<dbReference type="EMBL" id="UAWQ01000019">
    <property type="protein sequence ID" value="SQC48604.1"/>
    <property type="molecule type" value="Genomic_DNA"/>
</dbReference>
<reference evidence="1 2" key="1">
    <citation type="submission" date="2018-06" db="EMBL/GenBank/DDBJ databases">
        <authorList>
            <consortium name="Pathogen Informatics"/>
            <person name="Doyle S."/>
        </authorList>
    </citation>
    <scope>NUCLEOTIDE SEQUENCE [LARGE SCALE GENOMIC DNA]</scope>
    <source>
        <strain evidence="1 2">NCTC13465</strain>
    </source>
</reference>
<proteinExistence type="predicted"/>
<evidence type="ECO:0000313" key="1">
    <source>
        <dbReference type="EMBL" id="SQC48604.1"/>
    </source>
</evidence>
<evidence type="ECO:0000313" key="2">
    <source>
        <dbReference type="Proteomes" id="UP000251721"/>
    </source>
</evidence>
<gene>
    <name evidence="1" type="ORF">NCTC13465_04809</name>
</gene>
<name>A0A2X3FNR1_KLEPN</name>
<dbReference type="Proteomes" id="UP000251721">
    <property type="component" value="Unassembled WGS sequence"/>
</dbReference>
<accession>A0A2X3FNR1</accession>